<feature type="region of interest" description="Disordered" evidence="1">
    <location>
        <begin position="134"/>
        <end position="171"/>
    </location>
</feature>
<comment type="caution">
    <text evidence="2">The sequence shown here is derived from an EMBL/GenBank/DDBJ whole genome shotgun (WGS) entry which is preliminary data.</text>
</comment>
<dbReference type="Proteomes" id="UP001162031">
    <property type="component" value="Unassembled WGS sequence"/>
</dbReference>
<reference evidence="2" key="1">
    <citation type="submission" date="2022-12" db="EMBL/GenBank/DDBJ databases">
        <authorList>
            <person name="Webb A."/>
        </authorList>
    </citation>
    <scope>NUCLEOTIDE SEQUENCE</scope>
    <source>
        <strain evidence="2">Hp1</strain>
    </source>
</reference>
<sequence>MEANTQYALHDSEATPPVWAARVRLTPELLDKLRQEPAQVSLRLNVTKTDESSKTRDSKKKTSLLTVDLAGTEEHYELLSFSEDPGINHVCTFRRPVDKDHASGYTIYKTGEIHQKLLVQRLLDDTEKDRIKDKHAKSVLASKSRSSKMIDSKLGQKNGKRQTRTTRLLSASIPKFSTSAASGLKRRLLLPSALSKEDAKDAKEKIERGFMVEMEAQDKPVSQEQENKMSAGTVVNGQTTASARDADFHALFSSESCEEESDINSGSRVLKKQKTCEATRSKNDRAVAALNDIGLATDKSMSTTEDDVATGRDVDANAHHVELPKIESKCDATVNAVDASDGTQLSQAVDICAVKPVKPSSSGAEVKRARVRSALVSDRVKLARPPDVSSYPSVVEEICQRVARYHGRSAILDKSDYDLFVATHEQFWQDWEMLDKIYSIEMIKTEGLHLQLEVATEDAKCAELEARRQVSSKNKAVGTTHHYHSKLPMR</sequence>
<dbReference type="AlphaFoldDB" id="A0AAV0UFI3"/>
<name>A0AAV0UFI3_HYABA</name>
<accession>A0AAV0UFI3</accession>
<dbReference type="EMBL" id="CANTFL010001283">
    <property type="protein sequence ID" value="CAI5735629.1"/>
    <property type="molecule type" value="Genomic_DNA"/>
</dbReference>
<evidence type="ECO:0008006" key="4">
    <source>
        <dbReference type="Google" id="ProtNLM"/>
    </source>
</evidence>
<evidence type="ECO:0000313" key="3">
    <source>
        <dbReference type="Proteomes" id="UP001162031"/>
    </source>
</evidence>
<proteinExistence type="predicted"/>
<organism evidence="2 3">
    <name type="scientific">Hyaloperonospora brassicae</name>
    <name type="common">Brassica downy mildew</name>
    <name type="synonym">Peronospora brassicae</name>
    <dbReference type="NCBI Taxonomy" id="162125"/>
    <lineage>
        <taxon>Eukaryota</taxon>
        <taxon>Sar</taxon>
        <taxon>Stramenopiles</taxon>
        <taxon>Oomycota</taxon>
        <taxon>Peronosporomycetes</taxon>
        <taxon>Peronosporales</taxon>
        <taxon>Peronosporaceae</taxon>
        <taxon>Hyaloperonospora</taxon>
    </lineage>
</organism>
<protein>
    <recommendedName>
        <fullName evidence="4">Transcription elongation factor Eaf N-terminal domain-containing protein</fullName>
    </recommendedName>
</protein>
<evidence type="ECO:0000313" key="2">
    <source>
        <dbReference type="EMBL" id="CAI5735629.1"/>
    </source>
</evidence>
<gene>
    <name evidence="2" type="ORF">HBR001_LOCUS6551</name>
</gene>
<keyword evidence="3" id="KW-1185">Reference proteome</keyword>
<evidence type="ECO:0000256" key="1">
    <source>
        <dbReference type="SAM" id="MobiDB-lite"/>
    </source>
</evidence>